<evidence type="ECO:0000259" key="1">
    <source>
        <dbReference type="Pfam" id="PF02698"/>
    </source>
</evidence>
<organism evidence="2 3">
    <name type="scientific">Palleronia marisminoris</name>
    <dbReference type="NCBI Taxonomy" id="315423"/>
    <lineage>
        <taxon>Bacteria</taxon>
        <taxon>Pseudomonadati</taxon>
        <taxon>Pseudomonadota</taxon>
        <taxon>Alphaproteobacteria</taxon>
        <taxon>Rhodobacterales</taxon>
        <taxon>Roseobacteraceae</taxon>
        <taxon>Palleronia</taxon>
    </lineage>
</organism>
<name>A0A1Y5S1I8_9RHOB</name>
<dbReference type="AlphaFoldDB" id="A0A1Y5S1I8"/>
<dbReference type="Pfam" id="PF02698">
    <property type="entry name" value="DUF218"/>
    <property type="match status" value="1"/>
</dbReference>
<dbReference type="InterPro" id="IPR003848">
    <property type="entry name" value="DUF218"/>
</dbReference>
<dbReference type="GO" id="GO:0005886">
    <property type="term" value="C:plasma membrane"/>
    <property type="evidence" value="ECO:0007669"/>
    <property type="project" value="TreeGrafter"/>
</dbReference>
<dbReference type="OrthoDB" id="9809813at2"/>
<accession>A0A1Y5S1I8</accession>
<feature type="domain" description="DUF218" evidence="1">
    <location>
        <begin position="16"/>
        <end position="160"/>
    </location>
</feature>
<keyword evidence="3" id="KW-1185">Reference proteome</keyword>
<dbReference type="CDD" id="cd06259">
    <property type="entry name" value="YdcF-like"/>
    <property type="match status" value="1"/>
</dbReference>
<gene>
    <name evidence="2" type="ORF">PAM7066_01248</name>
</gene>
<dbReference type="Proteomes" id="UP000193870">
    <property type="component" value="Unassembled WGS sequence"/>
</dbReference>
<evidence type="ECO:0000313" key="2">
    <source>
        <dbReference type="EMBL" id="SLN29975.1"/>
    </source>
</evidence>
<protein>
    <recommendedName>
        <fullName evidence="1">DUF218 domain-containing protein</fullName>
    </recommendedName>
</protein>
<dbReference type="PANTHER" id="PTHR30336:SF20">
    <property type="entry name" value="DUF218 DOMAIN-CONTAINING PROTEIN"/>
    <property type="match status" value="1"/>
</dbReference>
<dbReference type="EMBL" id="FWFV01000002">
    <property type="protein sequence ID" value="SLN29975.1"/>
    <property type="molecule type" value="Genomic_DNA"/>
</dbReference>
<reference evidence="2 3" key="1">
    <citation type="submission" date="2017-03" db="EMBL/GenBank/DDBJ databases">
        <authorList>
            <person name="Afonso C.L."/>
            <person name="Miller P.J."/>
            <person name="Scott M.A."/>
            <person name="Spackman E."/>
            <person name="Goraichik I."/>
            <person name="Dimitrov K.M."/>
            <person name="Suarez D.L."/>
            <person name="Swayne D.E."/>
        </authorList>
    </citation>
    <scope>NUCLEOTIDE SEQUENCE [LARGE SCALE GENOMIC DNA]</scope>
    <source>
        <strain evidence="2 3">CECT 7066</strain>
    </source>
</reference>
<dbReference type="STRING" id="315423.SAMN04488020_10233"/>
<dbReference type="Gene3D" id="3.40.50.620">
    <property type="entry name" value="HUPs"/>
    <property type="match status" value="1"/>
</dbReference>
<dbReference type="InterPro" id="IPR014729">
    <property type="entry name" value="Rossmann-like_a/b/a_fold"/>
</dbReference>
<dbReference type="InterPro" id="IPR051599">
    <property type="entry name" value="Cell_Envelope_Assoc"/>
</dbReference>
<dbReference type="RefSeq" id="WP_085853243.1">
    <property type="nucleotide sequence ID" value="NZ_FOPF01000002.1"/>
</dbReference>
<proteinExistence type="predicted"/>
<sequence length="177" mass="19038">MSSECPRSTTSRAERVLVVLGAAVWAEGAPSPTLRRRCAAAAVLWHEGGFDAVIPSGGVGKHPPAEADVMTDLLIAAGVPESAIRPERHATRTIETAQNVARMVPPYARITAVSDRYHLTRIWVAFQTEGLSVQLASAHRSIPAPRRSVTAKAWAREVVGNVAYLVGWVRSARGRGR</sequence>
<evidence type="ECO:0000313" key="3">
    <source>
        <dbReference type="Proteomes" id="UP000193870"/>
    </source>
</evidence>
<dbReference type="PANTHER" id="PTHR30336">
    <property type="entry name" value="INNER MEMBRANE PROTEIN, PROBABLE PERMEASE"/>
    <property type="match status" value="1"/>
</dbReference>